<accession>A0A0F9NYY1</accession>
<evidence type="ECO:0000313" key="1">
    <source>
        <dbReference type="EMBL" id="KKN17297.1"/>
    </source>
</evidence>
<name>A0A0F9NYY1_9ZZZZ</name>
<sequence>MLSPRSKKAIALSITLLAACLLSTLSLTYLLFLSPDAKTRQLENTADKNYFRARQIISDISSTAETDEKITALQEASQYELNDEEVAKQAAKEARKYYRQLLDTRDLSQATLGQTKQKLRSIDYLLKSADFYSAWIKEAKTGVAVIENANTSFKNQEAGLKLINEAISEINDGQNKKALITSDKIHTTFKKARSSLVKAKKSYSSNDISKLIAAVDCYIDSASHLKKMANATKYEVDTYNKYVEKLNGSTQKAAKLSAKNPVAKNLNGWLEKNFYYKATKLVFNFKKAEEEWPE</sequence>
<dbReference type="EMBL" id="LAZR01003536">
    <property type="protein sequence ID" value="KKN17297.1"/>
    <property type="molecule type" value="Genomic_DNA"/>
</dbReference>
<dbReference type="PROSITE" id="PS51257">
    <property type="entry name" value="PROKAR_LIPOPROTEIN"/>
    <property type="match status" value="1"/>
</dbReference>
<dbReference type="AlphaFoldDB" id="A0A0F9NYY1"/>
<reference evidence="1" key="1">
    <citation type="journal article" date="2015" name="Nature">
        <title>Complex archaea that bridge the gap between prokaryotes and eukaryotes.</title>
        <authorList>
            <person name="Spang A."/>
            <person name="Saw J.H."/>
            <person name="Jorgensen S.L."/>
            <person name="Zaremba-Niedzwiedzka K."/>
            <person name="Martijn J."/>
            <person name="Lind A.E."/>
            <person name="van Eijk R."/>
            <person name="Schleper C."/>
            <person name="Guy L."/>
            <person name="Ettema T.J."/>
        </authorList>
    </citation>
    <scope>NUCLEOTIDE SEQUENCE</scope>
</reference>
<organism evidence="1">
    <name type="scientific">marine sediment metagenome</name>
    <dbReference type="NCBI Taxonomy" id="412755"/>
    <lineage>
        <taxon>unclassified sequences</taxon>
        <taxon>metagenomes</taxon>
        <taxon>ecological metagenomes</taxon>
    </lineage>
</organism>
<gene>
    <name evidence="1" type="ORF">LCGC14_0967270</name>
</gene>
<proteinExistence type="predicted"/>
<protein>
    <submittedName>
        <fullName evidence="1">Uncharacterized protein</fullName>
    </submittedName>
</protein>
<comment type="caution">
    <text evidence="1">The sequence shown here is derived from an EMBL/GenBank/DDBJ whole genome shotgun (WGS) entry which is preliminary data.</text>
</comment>